<organism evidence="1">
    <name type="scientific">Siphoviridae sp. ctNZc11</name>
    <dbReference type="NCBI Taxonomy" id="2827858"/>
    <lineage>
        <taxon>Viruses</taxon>
        <taxon>Duplodnaviria</taxon>
        <taxon>Heunggongvirae</taxon>
        <taxon>Uroviricota</taxon>
        <taxon>Caudoviricetes</taxon>
    </lineage>
</organism>
<name>A0A8S5TCM7_9CAUD</name>
<proteinExistence type="predicted"/>
<evidence type="ECO:0000313" key="1">
    <source>
        <dbReference type="EMBL" id="DAF60787.1"/>
    </source>
</evidence>
<reference evidence="1" key="1">
    <citation type="journal article" date="2021" name="Proc. Natl. Acad. Sci. U.S.A.">
        <title>A Catalog of Tens of Thousands of Viruses from Human Metagenomes Reveals Hidden Associations with Chronic Diseases.</title>
        <authorList>
            <person name="Tisza M.J."/>
            <person name="Buck C.B."/>
        </authorList>
    </citation>
    <scope>NUCLEOTIDE SEQUENCE</scope>
    <source>
        <strain evidence="1">CtNZc11</strain>
    </source>
</reference>
<protein>
    <submittedName>
        <fullName evidence="1">Uncharacterized protein</fullName>
    </submittedName>
</protein>
<accession>A0A8S5TCM7</accession>
<dbReference type="EMBL" id="BK032797">
    <property type="protein sequence ID" value="DAF60787.1"/>
    <property type="molecule type" value="Genomic_DNA"/>
</dbReference>
<sequence length="73" mass="8882">MMKMLNKLILFLIRKKLHLKKFQQFYFSNQAIKIEKYYFDNYGIMKISVCGLVRSNLSLNFLLSDECRILIRR</sequence>